<dbReference type="Pfam" id="PF11026">
    <property type="entry name" value="DUF2721"/>
    <property type="match status" value="1"/>
</dbReference>
<name>A0A1H2WPY6_THIRO</name>
<proteinExistence type="predicted"/>
<feature type="transmembrane region" description="Helical" evidence="1">
    <location>
        <begin position="12"/>
        <end position="34"/>
    </location>
</feature>
<accession>A0A1H2WPY6</accession>
<keyword evidence="3" id="KW-1185">Reference proteome</keyword>
<evidence type="ECO:0000313" key="3">
    <source>
        <dbReference type="Proteomes" id="UP000198816"/>
    </source>
</evidence>
<keyword evidence="1" id="KW-0472">Membrane</keyword>
<dbReference type="STRING" id="1058.SAMN05421783_10963"/>
<evidence type="ECO:0000256" key="1">
    <source>
        <dbReference type="SAM" id="Phobius"/>
    </source>
</evidence>
<feature type="transmembrane region" description="Helical" evidence="1">
    <location>
        <begin position="75"/>
        <end position="101"/>
    </location>
</feature>
<keyword evidence="1" id="KW-1133">Transmembrane helix</keyword>
<feature type="transmembrane region" description="Helical" evidence="1">
    <location>
        <begin position="107"/>
        <end position="130"/>
    </location>
</feature>
<evidence type="ECO:0008006" key="4">
    <source>
        <dbReference type="Google" id="ProtNLM"/>
    </source>
</evidence>
<organism evidence="2 3">
    <name type="scientific">Thiocapsa roseopersicina</name>
    <dbReference type="NCBI Taxonomy" id="1058"/>
    <lineage>
        <taxon>Bacteria</taxon>
        <taxon>Pseudomonadati</taxon>
        <taxon>Pseudomonadota</taxon>
        <taxon>Gammaproteobacteria</taxon>
        <taxon>Chromatiales</taxon>
        <taxon>Chromatiaceae</taxon>
        <taxon>Thiocapsa</taxon>
    </lineage>
</organism>
<gene>
    <name evidence="2" type="ORF">SAMN05421783_10963</name>
</gene>
<dbReference type="Proteomes" id="UP000198816">
    <property type="component" value="Unassembled WGS sequence"/>
</dbReference>
<dbReference type="RefSeq" id="WP_093031556.1">
    <property type="nucleotide sequence ID" value="NZ_FNNZ01000009.1"/>
</dbReference>
<protein>
    <recommendedName>
        <fullName evidence="4">DUF2721 domain-containing protein</fullName>
    </recommendedName>
</protein>
<sequence length="156" mass="16763">MIQESPITDIAQIIQLAVAPVFLLSGIGAMLAVMTNRLSRVVDRARRVETEAKANLEDGTDPEPELKLLSRRAKLIGLSIGLCTITALLVSTVIAILFLGAFLTFDAAVLVALLFIAAMFAFIAALLFFLREVLLATAGLRFLRRPPASTPGVKQS</sequence>
<dbReference type="AlphaFoldDB" id="A0A1H2WPY6"/>
<dbReference type="EMBL" id="FNNZ01000009">
    <property type="protein sequence ID" value="SDW82587.1"/>
    <property type="molecule type" value="Genomic_DNA"/>
</dbReference>
<evidence type="ECO:0000313" key="2">
    <source>
        <dbReference type="EMBL" id="SDW82587.1"/>
    </source>
</evidence>
<keyword evidence="1" id="KW-0812">Transmembrane</keyword>
<reference evidence="3" key="1">
    <citation type="submission" date="2016-10" db="EMBL/GenBank/DDBJ databases">
        <authorList>
            <person name="Varghese N."/>
            <person name="Submissions S."/>
        </authorList>
    </citation>
    <scope>NUCLEOTIDE SEQUENCE [LARGE SCALE GENOMIC DNA]</scope>
    <source>
        <strain evidence="3">DSM 217</strain>
    </source>
</reference>
<dbReference type="OrthoDB" id="5465259at2"/>
<dbReference type="InterPro" id="IPR021279">
    <property type="entry name" value="DUF2721"/>
</dbReference>